<keyword evidence="3" id="KW-1185">Reference proteome</keyword>
<dbReference type="OrthoDB" id="5876240at2759"/>
<dbReference type="EMBL" id="CAJQZP010001584">
    <property type="protein sequence ID" value="CAG5055588.1"/>
    <property type="molecule type" value="Genomic_DNA"/>
</dbReference>
<comment type="caution">
    <text evidence="2">The sequence shown here is derived from an EMBL/GenBank/DDBJ whole genome shotgun (WGS) entry which is preliminary data.</text>
</comment>
<accession>A0A8S3Y5R3</accession>
<dbReference type="Pfam" id="PF13843">
    <property type="entry name" value="DDE_Tnp_1_7"/>
    <property type="match status" value="1"/>
</dbReference>
<dbReference type="PANTHER" id="PTHR46599:SF3">
    <property type="entry name" value="PIGGYBAC TRANSPOSABLE ELEMENT-DERIVED PROTEIN 4"/>
    <property type="match status" value="1"/>
</dbReference>
<dbReference type="PANTHER" id="PTHR46599">
    <property type="entry name" value="PIGGYBAC TRANSPOSABLE ELEMENT-DERIVED PROTEIN 4"/>
    <property type="match status" value="1"/>
</dbReference>
<reference evidence="2" key="1">
    <citation type="submission" date="2021-04" db="EMBL/GenBank/DDBJ databases">
        <authorList>
            <person name="Tunstrom K."/>
        </authorList>
    </citation>
    <scope>NUCLEOTIDE SEQUENCE</scope>
</reference>
<dbReference type="InterPro" id="IPR029526">
    <property type="entry name" value="PGBD"/>
</dbReference>
<evidence type="ECO:0000313" key="2">
    <source>
        <dbReference type="EMBL" id="CAG5055588.1"/>
    </source>
</evidence>
<proteinExistence type="predicted"/>
<dbReference type="Pfam" id="PF03392">
    <property type="entry name" value="OS-D"/>
    <property type="match status" value="1"/>
</dbReference>
<organism evidence="2 3">
    <name type="scientific">Parnassius apollo</name>
    <name type="common">Apollo butterfly</name>
    <name type="synonym">Papilio apollo</name>
    <dbReference type="NCBI Taxonomy" id="110799"/>
    <lineage>
        <taxon>Eukaryota</taxon>
        <taxon>Metazoa</taxon>
        <taxon>Ecdysozoa</taxon>
        <taxon>Arthropoda</taxon>
        <taxon>Hexapoda</taxon>
        <taxon>Insecta</taxon>
        <taxon>Pterygota</taxon>
        <taxon>Neoptera</taxon>
        <taxon>Endopterygota</taxon>
        <taxon>Lepidoptera</taxon>
        <taxon>Glossata</taxon>
        <taxon>Ditrysia</taxon>
        <taxon>Papilionoidea</taxon>
        <taxon>Papilionidae</taxon>
        <taxon>Parnassiinae</taxon>
        <taxon>Parnassini</taxon>
        <taxon>Parnassius</taxon>
        <taxon>Parnassius</taxon>
    </lineage>
</organism>
<feature type="domain" description="PiggyBac transposable element-derived protein" evidence="1">
    <location>
        <begin position="42"/>
        <end position="394"/>
    </location>
</feature>
<gene>
    <name evidence="2" type="ORF">PAPOLLO_LOCUS26334</name>
</gene>
<evidence type="ECO:0000313" key="3">
    <source>
        <dbReference type="Proteomes" id="UP000691718"/>
    </source>
</evidence>
<protein>
    <submittedName>
        <fullName evidence="2">(apollo) hypothetical protein</fullName>
    </submittedName>
</protein>
<name>A0A8S3Y5R3_PARAO</name>
<evidence type="ECO:0000259" key="1">
    <source>
        <dbReference type="Pfam" id="PF13843"/>
    </source>
</evidence>
<sequence length="573" mass="65878">MENSNDLDENFIDISLDDLRDIELLEASMREPHTTQLRNAAPGEYFSLMVPDEIFEQIAIQTNLFAEQQGPSEKPSSRSNNWKATTKVEIKRFFGLILYMGLVKIPKINLYWSTDRVFGQIFAASVMSRNRFELLLQKLHFTNNDTADVSDRIYKIRPLLNSLNKTFKNIYAPKEDICIDESQVPFRGRIIFRQYNKSKMHKYGMKLFKLCTLPGYTCKLELYAGKNNELVNTTPTRAVMSLCKHILGCGHTLVTDNWYTSLELANELLDKDTHLVGTLRKNRRGLPKAVVDSKLKPGEVIAMENERGICVLKWKDKRDVLMLSTKHSKGFSKITKKGKVIRKPRMVLAYNKIKSAVDMSDQMAAYSSPLRKSVKWYKKLGIELILNTAIVNAWVMYNENKNKSESIVQFRRELVEYLVDAGMEGTIEPERIDRPKRLKHQLLKKEDMKTAILLSVFVAVVVARPEEELYSKYENFDVKELISNQRLLKAYAHCFVGKGKCTPEGNDFKKLMPEAVQTECGKCSEKQKSLVAQVIKAIVEQLPVEWEELSKEYNPNGVHTVSLNQFLEKYASN</sequence>
<dbReference type="Proteomes" id="UP000691718">
    <property type="component" value="Unassembled WGS sequence"/>
</dbReference>
<dbReference type="AlphaFoldDB" id="A0A8S3Y5R3"/>
<dbReference type="InterPro" id="IPR005055">
    <property type="entry name" value="A10/PebIII"/>
</dbReference>